<dbReference type="AlphaFoldDB" id="A0A9W7CE35"/>
<feature type="region of interest" description="Disordered" evidence="1">
    <location>
        <begin position="274"/>
        <end position="298"/>
    </location>
</feature>
<protein>
    <submittedName>
        <fullName evidence="2">Uncharacterized protein</fullName>
    </submittedName>
</protein>
<organism evidence="2 3">
    <name type="scientific">Triparma retinervis</name>
    <dbReference type="NCBI Taxonomy" id="2557542"/>
    <lineage>
        <taxon>Eukaryota</taxon>
        <taxon>Sar</taxon>
        <taxon>Stramenopiles</taxon>
        <taxon>Ochrophyta</taxon>
        <taxon>Bolidophyceae</taxon>
        <taxon>Parmales</taxon>
        <taxon>Triparmaceae</taxon>
        <taxon>Triparma</taxon>
    </lineage>
</organism>
<proteinExistence type="predicted"/>
<accession>A0A9W7CE35</accession>
<gene>
    <name evidence="2" type="ORF">TrRE_jg9481</name>
</gene>
<feature type="region of interest" description="Disordered" evidence="1">
    <location>
        <begin position="505"/>
        <end position="533"/>
    </location>
</feature>
<name>A0A9W7CE35_9STRA</name>
<evidence type="ECO:0000256" key="1">
    <source>
        <dbReference type="SAM" id="MobiDB-lite"/>
    </source>
</evidence>
<evidence type="ECO:0000313" key="3">
    <source>
        <dbReference type="Proteomes" id="UP001165082"/>
    </source>
</evidence>
<evidence type="ECO:0000313" key="2">
    <source>
        <dbReference type="EMBL" id="GMI08195.1"/>
    </source>
</evidence>
<reference evidence="2" key="1">
    <citation type="submission" date="2022-07" db="EMBL/GenBank/DDBJ databases">
        <title>Genome analysis of Parmales, a sister group of diatoms, reveals the evolutionary specialization of diatoms from phago-mixotrophs to photoautotrophs.</title>
        <authorList>
            <person name="Ban H."/>
            <person name="Sato S."/>
            <person name="Yoshikawa S."/>
            <person name="Kazumasa Y."/>
            <person name="Nakamura Y."/>
            <person name="Ichinomiya M."/>
            <person name="Saitoh K."/>
            <person name="Sato N."/>
            <person name="Blanc-Mathieu R."/>
            <person name="Endo H."/>
            <person name="Kuwata A."/>
            <person name="Ogata H."/>
        </authorList>
    </citation>
    <scope>NUCLEOTIDE SEQUENCE</scope>
</reference>
<dbReference type="EMBL" id="BRXZ01000253">
    <property type="protein sequence ID" value="GMI08195.1"/>
    <property type="molecule type" value="Genomic_DNA"/>
</dbReference>
<feature type="compositionally biased region" description="Polar residues" evidence="1">
    <location>
        <begin position="45"/>
        <end position="56"/>
    </location>
</feature>
<dbReference type="OrthoDB" id="206157at2759"/>
<feature type="non-terminal residue" evidence="2">
    <location>
        <position position="1"/>
    </location>
</feature>
<comment type="caution">
    <text evidence="2">The sequence shown here is derived from an EMBL/GenBank/DDBJ whole genome shotgun (WGS) entry which is preliminary data.</text>
</comment>
<dbReference type="Proteomes" id="UP001165082">
    <property type="component" value="Unassembled WGS sequence"/>
</dbReference>
<keyword evidence="3" id="KW-1185">Reference proteome</keyword>
<feature type="compositionally biased region" description="Basic residues" evidence="1">
    <location>
        <begin position="514"/>
        <end position="533"/>
    </location>
</feature>
<feature type="region of interest" description="Disordered" evidence="1">
    <location>
        <begin position="29"/>
        <end position="65"/>
    </location>
</feature>
<sequence length="533" mass="61491">MSNKLEVAEWLRKSNNLVLHDYDEDGRIIDHSSSGADQVPEVPLSLSNPATSQFAPNSPPGSPSRTRAFSLIDAASLSSSRSRNIRGVKSGGPVKYRALEMEVELDRERSEVDHTKSLLAMSITRDKTRATGGVKFGTKAVMSSSVGPTPPRARKRAISGAVIGASSGKEHFMKPRKMISRGDMVKRRLQMPQDTRVRSNKFNPLVKEIEERLENLKFDREMRSELQANIVRSISERKRRVLEQQSEDSVQVNIERVRQGYYSSDISKMQIEESAGRMKERQELSARRRKEVEEKENEKADRYTKEMLRRNRMANALDRQLMLKAEEIRHKLLRSRHWIGLLQLTKVVKIWSSKVLAKSSQLKAHKIEYDAAVMIQNLYKNWKMTTLGQMFREAVMKMKNFVNSVIGRWRARRLRRGADLLSLFLHENNAAPIKFMVLQFLGKVKHCQRIWRSFNDCTDARVALLKLYWAKAEDANFQQRKKELIAEANERRKLEEELNNDRAVIMEQEEKKRQKERKKKFGNKRKGGGKGGG</sequence>